<protein>
    <submittedName>
        <fullName evidence="3">Uncharacterized protein</fullName>
    </submittedName>
</protein>
<accession>A0A9W7E988</accession>
<dbReference type="InterPro" id="IPR001806">
    <property type="entry name" value="Small_GTPase"/>
</dbReference>
<evidence type="ECO:0000256" key="2">
    <source>
        <dbReference type="SAM" id="MobiDB-lite"/>
    </source>
</evidence>
<dbReference type="Gene3D" id="3.40.50.300">
    <property type="entry name" value="P-loop containing nucleotide triphosphate hydrolases"/>
    <property type="match status" value="1"/>
</dbReference>
<dbReference type="Proteomes" id="UP001165122">
    <property type="component" value="Unassembled WGS sequence"/>
</dbReference>
<name>A0A9W7E988_9STRA</name>
<dbReference type="SMART" id="SM00175">
    <property type="entry name" value="RAB"/>
    <property type="match status" value="1"/>
</dbReference>
<keyword evidence="1" id="KW-0547">Nucleotide-binding</keyword>
<evidence type="ECO:0000256" key="1">
    <source>
        <dbReference type="ARBA" id="ARBA00022741"/>
    </source>
</evidence>
<gene>
    <name evidence="3" type="ORF">TrLO_g442</name>
</gene>
<dbReference type="PROSITE" id="PS51419">
    <property type="entry name" value="RAB"/>
    <property type="match status" value="1"/>
</dbReference>
<dbReference type="GO" id="GO:0003924">
    <property type="term" value="F:GTPase activity"/>
    <property type="evidence" value="ECO:0007669"/>
    <property type="project" value="InterPro"/>
</dbReference>
<feature type="region of interest" description="Disordered" evidence="2">
    <location>
        <begin position="399"/>
        <end position="474"/>
    </location>
</feature>
<keyword evidence="4" id="KW-1185">Reference proteome</keyword>
<evidence type="ECO:0000313" key="4">
    <source>
        <dbReference type="Proteomes" id="UP001165122"/>
    </source>
</evidence>
<sequence>MEETPPTVAKILVLGDPSVGKTSLIESLSFTGTDIPNQIEPLLPTTELLLETERFVISKKIFDITKDMVMGSPPGIDKTLTSHLSNQEAIEDYEWVSSLPPSCELRFWEPQKTQSPKNKWEKLRGAIMGKHVDTLVGELRDGVLKAGTSDTAEVEIFRNSACVLIMFDVTNMKSFFSAIGHHYKKVKKLIPESTIILVAGKGDLTLRQVVEEEEIERFCVKEGIFFVHVSVLTKMSINMLQTMIKIQVLGLLRANEGNSLYDLDDLLVIGEGDIDAEFFLKHHDDSHLRRHKSVYTQMDVADESVMEAFEGLVVPERDFTNVEATLGRFRLDPCKGVEMKGDALEKALKALTTRVHTIREGAEEDEREVENGWGGDAWAEPKDIGVAELREALGLLGRSLPAHGGAAPNRSGAGGERKGMGASSLQNGTKASAKKSVGGTSRDTPRAVKLKQKGGKKKVPSPKESPKDRIPDLRIKVGLPGGKVGALVVYPGDNVVDLAKRFIVQNNLPNTDKVTENLCKKINLATKKKAELDNQPHSSVQANHKVLGRLEVELASGTKRSIVLREGDDPRLIVEAFSSRHVGEVGKGQKKELVKILSAELEKRSKAKKRVGV</sequence>
<proteinExistence type="predicted"/>
<dbReference type="OrthoDB" id="195997at2759"/>
<dbReference type="Pfam" id="PF00071">
    <property type="entry name" value="Ras"/>
    <property type="match status" value="1"/>
</dbReference>
<dbReference type="InterPro" id="IPR027417">
    <property type="entry name" value="P-loop_NTPase"/>
</dbReference>
<dbReference type="GO" id="GO:0005525">
    <property type="term" value="F:GTP binding"/>
    <property type="evidence" value="ECO:0007669"/>
    <property type="project" value="InterPro"/>
</dbReference>
<organism evidence="3 4">
    <name type="scientific">Triparma laevis f. longispina</name>
    <dbReference type="NCBI Taxonomy" id="1714387"/>
    <lineage>
        <taxon>Eukaryota</taxon>
        <taxon>Sar</taxon>
        <taxon>Stramenopiles</taxon>
        <taxon>Ochrophyta</taxon>
        <taxon>Bolidophyceae</taxon>
        <taxon>Parmales</taxon>
        <taxon>Triparmaceae</taxon>
        <taxon>Triparma</taxon>
    </lineage>
</organism>
<dbReference type="SUPFAM" id="SSF52540">
    <property type="entry name" value="P-loop containing nucleoside triphosphate hydrolases"/>
    <property type="match status" value="1"/>
</dbReference>
<comment type="caution">
    <text evidence="3">The sequence shown here is derived from an EMBL/GenBank/DDBJ whole genome shotgun (WGS) entry which is preliminary data.</text>
</comment>
<reference evidence="4" key="1">
    <citation type="journal article" date="2023" name="Commun. Biol.">
        <title>Genome analysis of Parmales, the sister group of diatoms, reveals the evolutionary specialization of diatoms from phago-mixotrophs to photoautotrophs.</title>
        <authorList>
            <person name="Ban H."/>
            <person name="Sato S."/>
            <person name="Yoshikawa S."/>
            <person name="Yamada K."/>
            <person name="Nakamura Y."/>
            <person name="Ichinomiya M."/>
            <person name="Sato N."/>
            <person name="Blanc-Mathieu R."/>
            <person name="Endo H."/>
            <person name="Kuwata A."/>
            <person name="Ogata H."/>
        </authorList>
    </citation>
    <scope>NUCLEOTIDE SEQUENCE [LARGE SCALE GENOMIC DNA]</scope>
    <source>
        <strain evidence="4">NIES 3700</strain>
    </source>
</reference>
<dbReference type="EMBL" id="BRXW01000616">
    <property type="protein sequence ID" value="GMH70158.1"/>
    <property type="molecule type" value="Genomic_DNA"/>
</dbReference>
<evidence type="ECO:0000313" key="3">
    <source>
        <dbReference type="EMBL" id="GMH70158.1"/>
    </source>
</evidence>
<dbReference type="PANTHER" id="PTHR47978">
    <property type="match status" value="1"/>
</dbReference>
<dbReference type="AlphaFoldDB" id="A0A9W7E988"/>
<feature type="compositionally biased region" description="Basic and acidic residues" evidence="2">
    <location>
        <begin position="464"/>
        <end position="474"/>
    </location>
</feature>
<feature type="compositionally biased region" description="Basic residues" evidence="2">
    <location>
        <begin position="448"/>
        <end position="460"/>
    </location>
</feature>